<dbReference type="SMART" id="SM00849">
    <property type="entry name" value="Lactamase_B"/>
    <property type="match status" value="1"/>
</dbReference>
<gene>
    <name evidence="2" type="ORF">METZ01_LOCUS299623</name>
</gene>
<evidence type="ECO:0000259" key="1">
    <source>
        <dbReference type="SMART" id="SM00849"/>
    </source>
</evidence>
<dbReference type="Gene3D" id="3.60.15.10">
    <property type="entry name" value="Ribonuclease Z/Hydroxyacylglutathione hydrolase-like"/>
    <property type="match status" value="1"/>
</dbReference>
<reference evidence="2" key="1">
    <citation type="submission" date="2018-05" db="EMBL/GenBank/DDBJ databases">
        <authorList>
            <person name="Lanie J.A."/>
            <person name="Ng W.-L."/>
            <person name="Kazmierczak K.M."/>
            <person name="Andrzejewski T.M."/>
            <person name="Davidsen T.M."/>
            <person name="Wayne K.J."/>
            <person name="Tettelin H."/>
            <person name="Glass J.I."/>
            <person name="Rusch D."/>
            <person name="Podicherti R."/>
            <person name="Tsui H.-C.T."/>
            <person name="Winkler M.E."/>
        </authorList>
    </citation>
    <scope>NUCLEOTIDE SEQUENCE</scope>
</reference>
<dbReference type="Pfam" id="PF12706">
    <property type="entry name" value="Lactamase_B_2"/>
    <property type="match status" value="1"/>
</dbReference>
<dbReference type="EMBL" id="UINC01092840">
    <property type="protein sequence ID" value="SVC46769.1"/>
    <property type="molecule type" value="Genomic_DNA"/>
</dbReference>
<dbReference type="PANTHER" id="PTHR43546">
    <property type="entry name" value="UPF0173 METAL-DEPENDENT HYDROLASE MJ1163-RELATED"/>
    <property type="match status" value="1"/>
</dbReference>
<accession>A0A382MD26</accession>
<protein>
    <recommendedName>
        <fullName evidence="1">Metallo-beta-lactamase domain-containing protein</fullName>
    </recommendedName>
</protein>
<dbReference type="InterPro" id="IPR036866">
    <property type="entry name" value="RibonucZ/Hydroxyglut_hydro"/>
</dbReference>
<organism evidence="2">
    <name type="scientific">marine metagenome</name>
    <dbReference type="NCBI Taxonomy" id="408172"/>
    <lineage>
        <taxon>unclassified sequences</taxon>
        <taxon>metagenomes</taxon>
        <taxon>ecological metagenomes</taxon>
    </lineage>
</organism>
<evidence type="ECO:0000313" key="2">
    <source>
        <dbReference type="EMBL" id="SVC46769.1"/>
    </source>
</evidence>
<name>A0A382MD26_9ZZZZ</name>
<dbReference type="InterPro" id="IPR050114">
    <property type="entry name" value="UPF0173_UPF0282_UlaG_hydrolase"/>
</dbReference>
<dbReference type="InterPro" id="IPR001279">
    <property type="entry name" value="Metallo-B-lactamas"/>
</dbReference>
<feature type="domain" description="Metallo-beta-lactamase" evidence="1">
    <location>
        <begin position="20"/>
        <end position="198"/>
    </location>
</feature>
<proteinExistence type="predicted"/>
<dbReference type="PANTHER" id="PTHR43546:SF3">
    <property type="entry name" value="UPF0173 METAL-DEPENDENT HYDROLASE MJ1163"/>
    <property type="match status" value="1"/>
</dbReference>
<sequence>MHPLTDLNVVKDTVVIHWFEQSTFALRDSSGTVVQIDPYFPRERPPEQFIHAKAPLDESRLRTDAVLLTHAHGDHTCTESILRIHANFKNVKYVGPHESIRQILTETNIPAEQTHVVDAGDIVELGSMTAYAVYAKPPAGDPEADIAPPDVTHLGYVIDAVGVKAYFSGDPINNFADHDDLVTPIAELNPDIGFLTNHPTEGEFPFFSGSVKMARRIGLKHVAPTHRACFVKRDYNPEEWAANFSAAGPQPIIMERNSHIVYPI</sequence>
<dbReference type="SUPFAM" id="SSF56281">
    <property type="entry name" value="Metallo-hydrolase/oxidoreductase"/>
    <property type="match status" value="1"/>
</dbReference>
<dbReference type="AlphaFoldDB" id="A0A382MD26"/>